<keyword evidence="3" id="KW-0813">Transport</keyword>
<evidence type="ECO:0000256" key="1">
    <source>
        <dbReference type="ARBA" id="ARBA00004651"/>
    </source>
</evidence>
<keyword evidence="5 8" id="KW-0812">Transmembrane</keyword>
<comment type="subcellular location">
    <subcellularLocation>
        <location evidence="1">Cell membrane</location>
        <topology evidence="1">Multi-pass membrane protein</topology>
    </subcellularLocation>
</comment>
<dbReference type="Pfam" id="PF03547">
    <property type="entry name" value="Mem_trans"/>
    <property type="match status" value="1"/>
</dbReference>
<feature type="transmembrane region" description="Helical" evidence="8">
    <location>
        <begin position="232"/>
        <end position="250"/>
    </location>
</feature>
<dbReference type="InterPro" id="IPR004776">
    <property type="entry name" value="Mem_transp_PIN-like"/>
</dbReference>
<organism evidence="9 10">
    <name type="scientific">Reinekea marinisedimentorum</name>
    <dbReference type="NCBI Taxonomy" id="230495"/>
    <lineage>
        <taxon>Bacteria</taxon>
        <taxon>Pseudomonadati</taxon>
        <taxon>Pseudomonadota</taxon>
        <taxon>Gammaproteobacteria</taxon>
        <taxon>Oceanospirillales</taxon>
        <taxon>Saccharospirillaceae</taxon>
        <taxon>Reinekea</taxon>
    </lineage>
</organism>
<protein>
    <recommendedName>
        <fullName evidence="11">Permease</fullName>
    </recommendedName>
</protein>
<dbReference type="Gene3D" id="1.20.1530.20">
    <property type="match status" value="1"/>
</dbReference>
<reference evidence="9 10" key="1">
    <citation type="submission" date="2019-03" db="EMBL/GenBank/DDBJ databases">
        <title>Genomic Encyclopedia of Archaeal and Bacterial Type Strains, Phase II (KMG-II): from individual species to whole genera.</title>
        <authorList>
            <person name="Goeker M."/>
        </authorList>
    </citation>
    <scope>NUCLEOTIDE SEQUENCE [LARGE SCALE GENOMIC DNA]</scope>
    <source>
        <strain evidence="9 10">DSM 15388</strain>
    </source>
</reference>
<evidence type="ECO:0000256" key="8">
    <source>
        <dbReference type="SAM" id="Phobius"/>
    </source>
</evidence>
<evidence type="ECO:0000256" key="4">
    <source>
        <dbReference type="ARBA" id="ARBA00022475"/>
    </source>
</evidence>
<sequence length="313" mass="33932">MASAPLLYVLLPSLIIILIGKLVSLRWLRDPKIWNSIDQLNFRLLIPCLIVSILAKSNLDSYEVDQIAAVILLTLGLIAIGLFALYRLNLIKDLSAASFSSVFQTSTRWNTTIAIVLISQLFGDSYLAIIAVIMVMFMPLANVLNITMLIYLLNNDQNSLVSYISKILKNPIIVSCLVGIALSYSPIQLSNALLTGLNRLGQASVATALLSLGAGISFNMSRTGLMAITTSCIFKLVVMPVLVMILALLIGIEHKLACVMALSLAAPTAMNGYVVAKEMGGDAPLYANISSIQTLFSFITLPAWVASMKYWVT</sequence>
<keyword evidence="7 8" id="KW-0472">Membrane</keyword>
<feature type="transmembrane region" description="Helical" evidence="8">
    <location>
        <begin position="256"/>
        <end position="276"/>
    </location>
</feature>
<keyword evidence="10" id="KW-1185">Reference proteome</keyword>
<evidence type="ECO:0000256" key="2">
    <source>
        <dbReference type="ARBA" id="ARBA00010145"/>
    </source>
</evidence>
<dbReference type="OrthoDB" id="9805563at2"/>
<dbReference type="Proteomes" id="UP000295793">
    <property type="component" value="Unassembled WGS sequence"/>
</dbReference>
<name>A0A4R3I2G3_9GAMM</name>
<feature type="transmembrane region" description="Helical" evidence="8">
    <location>
        <begin position="67"/>
        <end position="86"/>
    </location>
</feature>
<proteinExistence type="inferred from homology"/>
<feature type="transmembrane region" description="Helical" evidence="8">
    <location>
        <begin position="6"/>
        <end position="28"/>
    </location>
</feature>
<evidence type="ECO:0000256" key="5">
    <source>
        <dbReference type="ARBA" id="ARBA00022692"/>
    </source>
</evidence>
<dbReference type="RefSeq" id="WP_132702192.1">
    <property type="nucleotide sequence ID" value="NZ_SLZR01000011.1"/>
</dbReference>
<keyword evidence="4" id="KW-1003">Cell membrane</keyword>
<dbReference type="PANTHER" id="PTHR36838">
    <property type="entry name" value="AUXIN EFFLUX CARRIER FAMILY PROTEIN"/>
    <property type="match status" value="1"/>
</dbReference>
<evidence type="ECO:0000313" key="10">
    <source>
        <dbReference type="Proteomes" id="UP000295793"/>
    </source>
</evidence>
<feature type="transmembrane region" description="Helical" evidence="8">
    <location>
        <begin position="200"/>
        <end position="220"/>
    </location>
</feature>
<dbReference type="AlphaFoldDB" id="A0A4R3I2G3"/>
<evidence type="ECO:0000313" key="9">
    <source>
        <dbReference type="EMBL" id="TCS39976.1"/>
    </source>
</evidence>
<evidence type="ECO:0000256" key="6">
    <source>
        <dbReference type="ARBA" id="ARBA00022989"/>
    </source>
</evidence>
<feature type="transmembrane region" description="Helical" evidence="8">
    <location>
        <begin position="172"/>
        <end position="194"/>
    </location>
</feature>
<feature type="transmembrane region" description="Helical" evidence="8">
    <location>
        <begin position="129"/>
        <end position="152"/>
    </location>
</feature>
<dbReference type="EMBL" id="SLZR01000011">
    <property type="protein sequence ID" value="TCS39976.1"/>
    <property type="molecule type" value="Genomic_DNA"/>
</dbReference>
<dbReference type="PANTHER" id="PTHR36838:SF4">
    <property type="entry name" value="AUXIN EFFLUX CARRIER FAMILY PROTEIN"/>
    <property type="match status" value="1"/>
</dbReference>
<dbReference type="GO" id="GO:0055085">
    <property type="term" value="P:transmembrane transport"/>
    <property type="evidence" value="ECO:0007669"/>
    <property type="project" value="InterPro"/>
</dbReference>
<dbReference type="GO" id="GO:0005886">
    <property type="term" value="C:plasma membrane"/>
    <property type="evidence" value="ECO:0007669"/>
    <property type="project" value="UniProtKB-SubCell"/>
</dbReference>
<comment type="caution">
    <text evidence="9">The sequence shown here is derived from an EMBL/GenBank/DDBJ whole genome shotgun (WGS) entry which is preliminary data.</text>
</comment>
<evidence type="ECO:0008006" key="11">
    <source>
        <dbReference type="Google" id="ProtNLM"/>
    </source>
</evidence>
<feature type="transmembrane region" description="Helical" evidence="8">
    <location>
        <begin position="40"/>
        <end position="55"/>
    </location>
</feature>
<gene>
    <name evidence="9" type="ORF">BCF53_11167</name>
</gene>
<accession>A0A4R3I2G3</accession>
<evidence type="ECO:0000256" key="7">
    <source>
        <dbReference type="ARBA" id="ARBA00023136"/>
    </source>
</evidence>
<feature type="transmembrane region" description="Helical" evidence="8">
    <location>
        <begin position="285"/>
        <end position="305"/>
    </location>
</feature>
<keyword evidence="6 8" id="KW-1133">Transmembrane helix</keyword>
<evidence type="ECO:0000256" key="3">
    <source>
        <dbReference type="ARBA" id="ARBA00022448"/>
    </source>
</evidence>
<dbReference type="InterPro" id="IPR038770">
    <property type="entry name" value="Na+/solute_symporter_sf"/>
</dbReference>
<comment type="similarity">
    <text evidence="2">Belongs to the auxin efflux carrier (TC 2.A.69) family.</text>
</comment>